<dbReference type="GO" id="GO:0004788">
    <property type="term" value="F:thiamine diphosphokinase activity"/>
    <property type="evidence" value="ECO:0007669"/>
    <property type="project" value="InterPro"/>
</dbReference>
<sequence length="372" mass="40919">MDYRGTVKLDRKTKNLIKRLKPGDIAVIDHKDIDEVAARSLAAAGIKVVINANSSISGRYPNPGPTVLKKSGIVILDRVGSNIFDQLREGDQIEIKGNKIFLNQKVVGEGELLTEERIDELLKKTRANLEKELEKFVENTLQYAKKEKSIILGLKVPEIKTSLQDRHVLIVVRGQDYQADLRAIQTYITEIKPVIIGVDGGADACLELDLKPDIIIGDMDSVSDRALKSGAELVVHAYPDGRAPGMERLKKLGLNGVTFPAPGTSEDIAMLLAYEHGASLIVAVGTHSNIIDFLEKGRPGMASTFLTRMKIGSILVDARGVSKLYRKSFSRKDLTYLVAAALIPILIILLISPPMQQLVRLLVVWFRLTLGI</sequence>
<dbReference type="Pfam" id="PF04263">
    <property type="entry name" value="TPK_catalytic"/>
    <property type="match status" value="1"/>
</dbReference>
<protein>
    <submittedName>
        <fullName evidence="8">Thiamine pyrophosphokinase</fullName>
    </submittedName>
</protein>
<evidence type="ECO:0000256" key="5">
    <source>
        <dbReference type="SAM" id="Phobius"/>
    </source>
</evidence>
<keyword evidence="9" id="KW-1185">Reference proteome</keyword>
<evidence type="ECO:0000256" key="3">
    <source>
        <dbReference type="ARBA" id="ARBA00022777"/>
    </source>
</evidence>
<feature type="transmembrane region" description="Helical" evidence="5">
    <location>
        <begin position="334"/>
        <end position="352"/>
    </location>
</feature>
<evidence type="ECO:0000259" key="6">
    <source>
        <dbReference type="Pfam" id="PF04263"/>
    </source>
</evidence>
<dbReference type="Proteomes" id="UP000267250">
    <property type="component" value="Chromosome"/>
</dbReference>
<reference evidence="8 9" key="1">
    <citation type="submission" date="2016-07" db="EMBL/GenBank/DDBJ databases">
        <title>Genome and transcriptome analysis of iron-reducing fermentative bacteria Anoxybacter fermentans.</title>
        <authorList>
            <person name="Zeng X."/>
            <person name="Shao Z."/>
        </authorList>
    </citation>
    <scope>NUCLEOTIDE SEQUENCE [LARGE SCALE GENOMIC DNA]</scope>
    <source>
        <strain evidence="8 9">DY22613</strain>
    </source>
</reference>
<keyword evidence="2" id="KW-0547">Nucleotide-binding</keyword>
<dbReference type="GO" id="GO:0005524">
    <property type="term" value="F:ATP binding"/>
    <property type="evidence" value="ECO:0007669"/>
    <property type="project" value="UniProtKB-KW"/>
</dbReference>
<name>A0A3Q9HQQ7_9FIRM</name>
<dbReference type="KEGG" id="aft:BBF96_09005"/>
<dbReference type="EMBL" id="CP016379">
    <property type="protein sequence ID" value="AZR73511.1"/>
    <property type="molecule type" value="Genomic_DNA"/>
</dbReference>
<dbReference type="AlphaFoldDB" id="A0A3Q9HQQ7"/>
<dbReference type="Pfam" id="PF12555">
    <property type="entry name" value="SteA-like_C"/>
    <property type="match status" value="1"/>
</dbReference>
<feature type="domain" description="SteA-like C-terminal" evidence="7">
    <location>
        <begin position="319"/>
        <end position="368"/>
    </location>
</feature>
<dbReference type="InterPro" id="IPR007371">
    <property type="entry name" value="TPK_catalytic"/>
</dbReference>
<dbReference type="InterPro" id="IPR022215">
    <property type="entry name" value="SteA-like_C"/>
</dbReference>
<evidence type="ECO:0000256" key="1">
    <source>
        <dbReference type="ARBA" id="ARBA00022679"/>
    </source>
</evidence>
<keyword evidence="4" id="KW-0067">ATP-binding</keyword>
<keyword evidence="5" id="KW-0472">Membrane</keyword>
<dbReference type="RefSeq" id="WP_127016853.1">
    <property type="nucleotide sequence ID" value="NZ_CP016379.1"/>
</dbReference>
<evidence type="ECO:0000259" key="7">
    <source>
        <dbReference type="Pfam" id="PF12555"/>
    </source>
</evidence>
<dbReference type="OrthoDB" id="9804377at2"/>
<accession>A0A3Q9HQQ7</accession>
<evidence type="ECO:0000313" key="8">
    <source>
        <dbReference type="EMBL" id="AZR73511.1"/>
    </source>
</evidence>
<dbReference type="NCBIfam" id="NF040608">
    <property type="entry name" value="division_SteA"/>
    <property type="match status" value="1"/>
</dbReference>
<dbReference type="Gene3D" id="3.40.50.10240">
    <property type="entry name" value="Thiamin pyrophosphokinase, catalytic domain"/>
    <property type="match status" value="1"/>
</dbReference>
<evidence type="ECO:0000256" key="2">
    <source>
        <dbReference type="ARBA" id="ARBA00022741"/>
    </source>
</evidence>
<dbReference type="InterPro" id="IPR047795">
    <property type="entry name" value="Put_SteA-like"/>
</dbReference>
<feature type="domain" description="Thiamin pyrophosphokinase catalytic" evidence="6">
    <location>
        <begin position="192"/>
        <end position="228"/>
    </location>
</feature>
<evidence type="ECO:0000256" key="4">
    <source>
        <dbReference type="ARBA" id="ARBA00022840"/>
    </source>
</evidence>
<dbReference type="SUPFAM" id="SSF63999">
    <property type="entry name" value="Thiamin pyrophosphokinase, catalytic domain"/>
    <property type="match status" value="1"/>
</dbReference>
<keyword evidence="5" id="KW-1133">Transmembrane helix</keyword>
<evidence type="ECO:0000313" key="9">
    <source>
        <dbReference type="Proteomes" id="UP000267250"/>
    </source>
</evidence>
<proteinExistence type="predicted"/>
<dbReference type="GO" id="GO:0009229">
    <property type="term" value="P:thiamine diphosphate biosynthetic process"/>
    <property type="evidence" value="ECO:0007669"/>
    <property type="project" value="InterPro"/>
</dbReference>
<organism evidence="8 9">
    <name type="scientific">Anoxybacter fermentans</name>
    <dbReference type="NCBI Taxonomy" id="1323375"/>
    <lineage>
        <taxon>Bacteria</taxon>
        <taxon>Bacillati</taxon>
        <taxon>Bacillota</taxon>
        <taxon>Clostridia</taxon>
        <taxon>Halanaerobiales</taxon>
        <taxon>Anoxybacter</taxon>
    </lineage>
</organism>
<keyword evidence="1" id="KW-0808">Transferase</keyword>
<dbReference type="GO" id="GO:0016301">
    <property type="term" value="F:kinase activity"/>
    <property type="evidence" value="ECO:0007669"/>
    <property type="project" value="UniProtKB-KW"/>
</dbReference>
<dbReference type="InterPro" id="IPR036759">
    <property type="entry name" value="TPK_catalytic_sf"/>
</dbReference>
<keyword evidence="3 8" id="KW-0418">Kinase</keyword>
<gene>
    <name evidence="8" type="ORF">BBF96_09005</name>
</gene>
<keyword evidence="5" id="KW-0812">Transmembrane</keyword>